<name>A0ACA9S2Q1_9GLOM</name>
<gene>
    <name evidence="1" type="ORF">RPERSI_LOCUS25104</name>
</gene>
<proteinExistence type="predicted"/>
<protein>
    <submittedName>
        <fullName evidence="1">1029_t:CDS:1</fullName>
    </submittedName>
</protein>
<accession>A0ACA9S2Q1</accession>
<evidence type="ECO:0000313" key="2">
    <source>
        <dbReference type="Proteomes" id="UP000789920"/>
    </source>
</evidence>
<reference evidence="1" key="1">
    <citation type="submission" date="2021-06" db="EMBL/GenBank/DDBJ databases">
        <authorList>
            <person name="Kallberg Y."/>
            <person name="Tangrot J."/>
            <person name="Rosling A."/>
        </authorList>
    </citation>
    <scope>NUCLEOTIDE SEQUENCE</scope>
    <source>
        <strain evidence="1">MA461A</strain>
    </source>
</reference>
<dbReference type="EMBL" id="CAJVQC010082123">
    <property type="protein sequence ID" value="CAG8819294.1"/>
    <property type="molecule type" value="Genomic_DNA"/>
</dbReference>
<organism evidence="1 2">
    <name type="scientific">Racocetra persica</name>
    <dbReference type="NCBI Taxonomy" id="160502"/>
    <lineage>
        <taxon>Eukaryota</taxon>
        <taxon>Fungi</taxon>
        <taxon>Fungi incertae sedis</taxon>
        <taxon>Mucoromycota</taxon>
        <taxon>Glomeromycotina</taxon>
        <taxon>Glomeromycetes</taxon>
        <taxon>Diversisporales</taxon>
        <taxon>Gigasporaceae</taxon>
        <taxon>Racocetra</taxon>
    </lineage>
</organism>
<evidence type="ECO:0000313" key="1">
    <source>
        <dbReference type="EMBL" id="CAG8819294.1"/>
    </source>
</evidence>
<feature type="non-terminal residue" evidence="1">
    <location>
        <position position="169"/>
    </location>
</feature>
<sequence>MSAVNKEPESTMSNDSVTSDITQTSLKSNLNRLSVEALRFVCRGMGLSEMGQKQKIVSRLLKESRNRLGPEESVEDAGVTGDRAQRPVMGENSLGAYGKQGLMGQDFSPNDIERRSVWTKRELTKQRNQCEYNEWCRAGVLMDKALALGDINYIRMARQVAMEKAYVIR</sequence>
<comment type="caution">
    <text evidence="1">The sequence shown here is derived from an EMBL/GenBank/DDBJ whole genome shotgun (WGS) entry which is preliminary data.</text>
</comment>
<dbReference type="Proteomes" id="UP000789920">
    <property type="component" value="Unassembled WGS sequence"/>
</dbReference>
<keyword evidence="2" id="KW-1185">Reference proteome</keyword>